<evidence type="ECO:0000256" key="1">
    <source>
        <dbReference type="SAM" id="MobiDB-lite"/>
    </source>
</evidence>
<evidence type="ECO:0000313" key="2">
    <source>
        <dbReference type="EMBL" id="OUP60584.1"/>
    </source>
</evidence>
<dbReference type="EMBL" id="NFKM01000009">
    <property type="protein sequence ID" value="OUP60584.1"/>
    <property type="molecule type" value="Genomic_DNA"/>
</dbReference>
<protein>
    <recommendedName>
        <fullName evidence="4">LtrC-like protein</fullName>
    </recommendedName>
</protein>
<evidence type="ECO:0008006" key="4">
    <source>
        <dbReference type="Google" id="ProtNLM"/>
    </source>
</evidence>
<reference evidence="3" key="1">
    <citation type="submission" date="2017-04" db="EMBL/GenBank/DDBJ databases">
        <title>Function of individual gut microbiota members based on whole genome sequencing of pure cultures obtained from chicken caecum.</title>
        <authorList>
            <person name="Medvecky M."/>
            <person name="Cejkova D."/>
            <person name="Polansky O."/>
            <person name="Karasova D."/>
            <person name="Kubasova T."/>
            <person name="Cizek A."/>
            <person name="Rychlik I."/>
        </authorList>
    </citation>
    <scope>NUCLEOTIDE SEQUENCE [LARGE SCALE GENOMIC DNA]</scope>
    <source>
        <strain evidence="3">An178</strain>
    </source>
</reference>
<dbReference type="AlphaFoldDB" id="A0A1Y4LVD0"/>
<sequence>MNEENKMSKADFAKMMQERRKALFDMANDQVEKAVESSQQYKIYLDLQSRLGYTPTNTLLVMKQNPKATLLKDIVHWREEQKYIKKGEKGIQILEPGNEYVTKNGNRKISYNPKYVFDISQISGLNNPPTPATYETSELVSALLYRADVQPEVVTDDSKLPSKVYFDPESNKIYVKAGQTQSEMLHGLIREYCVVEFSNKDRDRQQTMFLSESCAYMISNKFGLENRNTLFLNDCNEHFFSKEPKEIKKELEQMKKVFSKISNRVEQGLYAQQEQTKQKNKEVGDHVR</sequence>
<name>A0A1Y4LVD0_9FIRM</name>
<evidence type="ECO:0000313" key="3">
    <source>
        <dbReference type="Proteomes" id="UP000195447"/>
    </source>
</evidence>
<organism evidence="2 3">
    <name type="scientific">Faecalitalea cylindroides</name>
    <dbReference type="NCBI Taxonomy" id="39483"/>
    <lineage>
        <taxon>Bacteria</taxon>
        <taxon>Bacillati</taxon>
        <taxon>Bacillota</taxon>
        <taxon>Erysipelotrichia</taxon>
        <taxon>Erysipelotrichales</taxon>
        <taxon>Erysipelotrichaceae</taxon>
        <taxon>Faecalitalea</taxon>
    </lineage>
</organism>
<accession>A0A1Y4LVD0</accession>
<gene>
    <name evidence="2" type="ORF">B5F14_05595</name>
</gene>
<feature type="compositionally biased region" description="Basic and acidic residues" evidence="1">
    <location>
        <begin position="276"/>
        <end position="288"/>
    </location>
</feature>
<dbReference type="RefSeq" id="WP_087158603.1">
    <property type="nucleotide sequence ID" value="NZ_NFKM01000009.1"/>
</dbReference>
<feature type="region of interest" description="Disordered" evidence="1">
    <location>
        <begin position="269"/>
        <end position="288"/>
    </location>
</feature>
<proteinExistence type="predicted"/>
<comment type="caution">
    <text evidence="2">The sequence shown here is derived from an EMBL/GenBank/DDBJ whole genome shotgun (WGS) entry which is preliminary data.</text>
</comment>
<keyword evidence="3" id="KW-1185">Reference proteome</keyword>
<dbReference type="Proteomes" id="UP000195447">
    <property type="component" value="Unassembled WGS sequence"/>
</dbReference>